<dbReference type="OrthoDB" id="434723at2759"/>
<dbReference type="OMA" id="NPGWANG"/>
<protein>
    <submittedName>
        <fullName evidence="1">Predicted protein</fullName>
    </submittedName>
</protein>
<dbReference type="PANTHER" id="PTHR28309:SF1">
    <property type="entry name" value="REQUIRED FOR EXCISION 1-B DOMAIN-CONTAINING PROTEIN"/>
    <property type="match status" value="1"/>
</dbReference>
<dbReference type="STRING" id="564608.C1MXW0"/>
<name>C1MXW0_MICPC</name>
<dbReference type="InterPro" id="IPR039491">
    <property type="entry name" value="REX1-B"/>
</dbReference>
<accession>C1MXW0</accession>
<dbReference type="Proteomes" id="UP000001876">
    <property type="component" value="Unassembled WGS sequence"/>
</dbReference>
<evidence type="ECO:0000313" key="1">
    <source>
        <dbReference type="EMBL" id="EEH55228.1"/>
    </source>
</evidence>
<proteinExistence type="predicted"/>
<gene>
    <name evidence="1" type="ORF">MICPUCDRAFT_60308</name>
</gene>
<organism evidence="2">
    <name type="scientific">Micromonas pusilla (strain CCMP1545)</name>
    <name type="common">Picoplanktonic green alga</name>
    <dbReference type="NCBI Taxonomy" id="564608"/>
    <lineage>
        <taxon>Eukaryota</taxon>
        <taxon>Viridiplantae</taxon>
        <taxon>Chlorophyta</taxon>
        <taxon>Mamiellophyceae</taxon>
        <taxon>Mamiellales</taxon>
        <taxon>Mamiellaceae</taxon>
        <taxon>Micromonas</taxon>
    </lineage>
</organism>
<keyword evidence="2" id="KW-1185">Reference proteome</keyword>
<reference evidence="1 2" key="1">
    <citation type="journal article" date="2009" name="Science">
        <title>Green evolution and dynamic adaptations revealed by genomes of the marine picoeukaryotes Micromonas.</title>
        <authorList>
            <person name="Worden A.Z."/>
            <person name="Lee J.H."/>
            <person name="Mock T."/>
            <person name="Rouze P."/>
            <person name="Simmons M.P."/>
            <person name="Aerts A.L."/>
            <person name="Allen A.E."/>
            <person name="Cuvelier M.L."/>
            <person name="Derelle E."/>
            <person name="Everett M.V."/>
            <person name="Foulon E."/>
            <person name="Grimwood J."/>
            <person name="Gundlach H."/>
            <person name="Henrissat B."/>
            <person name="Napoli C."/>
            <person name="McDonald S.M."/>
            <person name="Parker M.S."/>
            <person name="Rombauts S."/>
            <person name="Salamov A."/>
            <person name="Von Dassow P."/>
            <person name="Badger J.H."/>
            <person name="Coutinho P.M."/>
            <person name="Demir E."/>
            <person name="Dubchak I."/>
            <person name="Gentemann C."/>
            <person name="Eikrem W."/>
            <person name="Gready J.E."/>
            <person name="John U."/>
            <person name="Lanier W."/>
            <person name="Lindquist E.A."/>
            <person name="Lucas S."/>
            <person name="Mayer K.F."/>
            <person name="Moreau H."/>
            <person name="Not F."/>
            <person name="Otillar R."/>
            <person name="Panaud O."/>
            <person name="Pangilinan J."/>
            <person name="Paulsen I."/>
            <person name="Piegu B."/>
            <person name="Poliakov A."/>
            <person name="Robbens S."/>
            <person name="Schmutz J."/>
            <person name="Toulza E."/>
            <person name="Wyss T."/>
            <person name="Zelensky A."/>
            <person name="Zhou K."/>
            <person name="Armbrust E.V."/>
            <person name="Bhattacharya D."/>
            <person name="Goodenough U.W."/>
            <person name="Van de Peer Y."/>
            <person name="Grigoriev I.V."/>
        </authorList>
    </citation>
    <scope>NUCLEOTIDE SEQUENCE [LARGE SCALE GENOMIC DNA]</scope>
    <source>
        <strain evidence="1 2">CCMP1545</strain>
    </source>
</reference>
<sequence length="250" mass="26858">MENRARPPLPPVAGTAVELVERFFATQERRAAIYARFRDDFASHLRGETTAGDYDARVRAITSDMAACSLEAIAIEEALKTKGRDAASASIRVAQMGEKTKLNMTCTLQVLRKAASEGRWSWQRERGAEEEVAAAAARVAVEALAMEEERARDAARARRGGGLRTALNPGWANGNFCAAHDAGGATAAAGAACSCFDSAEDGAGEPTREEYDGATAEATKALEEAVIGINEALQELKYELAEMREEEEEE</sequence>
<dbReference type="eggNOG" id="ENOG502QTMH">
    <property type="taxonomic scope" value="Eukaryota"/>
</dbReference>
<dbReference type="Pfam" id="PF14966">
    <property type="entry name" value="DNA_repr_REX1B"/>
    <property type="match status" value="1"/>
</dbReference>
<dbReference type="AlphaFoldDB" id="C1MXW0"/>
<dbReference type="KEGG" id="mpp:MICPUCDRAFT_60308"/>
<dbReference type="PANTHER" id="PTHR28309">
    <property type="entry name" value="REQUIRED FOR EXCISION 1-B DOMAIN-CONTAINING PROTEIN"/>
    <property type="match status" value="1"/>
</dbReference>
<evidence type="ECO:0000313" key="2">
    <source>
        <dbReference type="Proteomes" id="UP000001876"/>
    </source>
</evidence>
<dbReference type="EMBL" id="GG663742">
    <property type="protein sequence ID" value="EEH55228.1"/>
    <property type="molecule type" value="Genomic_DNA"/>
</dbReference>
<dbReference type="RefSeq" id="XP_003060459.1">
    <property type="nucleotide sequence ID" value="XM_003060413.1"/>
</dbReference>
<dbReference type="GeneID" id="9686204"/>